<dbReference type="InParanoid" id="A0A6J3DYI5"/>
<sequence>METLDEFDNEYPLSIAFCRQISPEDFEEQSVSYTQQCLQELYAAMEQNPRVCERALRKQKQVEKEEAGLFSYIKAKIFWTLQGELNYSNYMDIAEMREKVCQLRRDMKRVNNYAQGAKTRKGRHTRHSWGKMHTLEGGFSPLRSKAPEPPKITMPRVFGPFPKLTNQQVDRTTVSSPDLKFWWNGIATVNQKRLPGSAPTPPPQNAGSNDTKLAASVFNTAMTSTFQGGAEDDMDNEKPGPSSSAKEA</sequence>
<evidence type="ECO:0000256" key="1">
    <source>
        <dbReference type="SAM" id="MobiDB-lite"/>
    </source>
</evidence>
<evidence type="ECO:0000313" key="3">
    <source>
        <dbReference type="RefSeq" id="XP_032054980.1"/>
    </source>
</evidence>
<proteinExistence type="predicted"/>
<evidence type="ECO:0000313" key="2">
    <source>
        <dbReference type="Proteomes" id="UP000504639"/>
    </source>
</evidence>
<feature type="compositionally biased region" description="Polar residues" evidence="1">
    <location>
        <begin position="205"/>
        <end position="227"/>
    </location>
</feature>
<dbReference type="Proteomes" id="UP000504639">
    <property type="component" value="Chromosome 17"/>
</dbReference>
<reference evidence="3" key="1">
    <citation type="submission" date="2025-08" db="UniProtKB">
        <authorList>
            <consortium name="RefSeq"/>
        </authorList>
    </citation>
    <scope>IDENTIFICATION</scope>
    <source>
        <tissue evidence="3">Lung</tissue>
    </source>
</reference>
<dbReference type="RefSeq" id="XP_032054980.1">
    <property type="nucleotide sequence ID" value="XM_032199089.1"/>
</dbReference>
<organism evidence="2 3">
    <name type="scientific">Aythya fuligula</name>
    <name type="common">Tufted duck</name>
    <name type="synonym">Anas fuligula</name>
    <dbReference type="NCBI Taxonomy" id="219594"/>
    <lineage>
        <taxon>Eukaryota</taxon>
        <taxon>Metazoa</taxon>
        <taxon>Chordata</taxon>
        <taxon>Craniata</taxon>
        <taxon>Vertebrata</taxon>
        <taxon>Euteleostomi</taxon>
        <taxon>Archelosauria</taxon>
        <taxon>Archosauria</taxon>
        <taxon>Dinosauria</taxon>
        <taxon>Saurischia</taxon>
        <taxon>Theropoda</taxon>
        <taxon>Coelurosauria</taxon>
        <taxon>Aves</taxon>
        <taxon>Neognathae</taxon>
        <taxon>Galloanserae</taxon>
        <taxon>Anseriformes</taxon>
        <taxon>Anatidae</taxon>
        <taxon>Aythyinae</taxon>
        <taxon>Aythya</taxon>
    </lineage>
</organism>
<feature type="compositionally biased region" description="Basic residues" evidence="1">
    <location>
        <begin position="118"/>
        <end position="130"/>
    </location>
</feature>
<dbReference type="GeneID" id="116496178"/>
<dbReference type="KEGG" id="aful:116496178"/>
<accession>A0A6J3DYI5</accession>
<protein>
    <submittedName>
        <fullName evidence="3">Uncharacterized protein LOC116496178</fullName>
    </submittedName>
</protein>
<dbReference type="PANTHER" id="PTHR36867:SF1">
    <property type="entry name" value="RIKEN CDNA 2610318N02 GENE"/>
    <property type="match status" value="1"/>
</dbReference>
<name>A0A6J3DYI5_AYTFU</name>
<feature type="region of interest" description="Disordered" evidence="1">
    <location>
        <begin position="115"/>
        <end position="144"/>
    </location>
</feature>
<dbReference type="PANTHER" id="PTHR36867">
    <property type="entry name" value="MCG131172, ISOFORM CRA_A"/>
    <property type="match status" value="1"/>
</dbReference>
<keyword evidence="2" id="KW-1185">Reference proteome</keyword>
<feature type="region of interest" description="Disordered" evidence="1">
    <location>
        <begin position="192"/>
        <end position="248"/>
    </location>
</feature>
<dbReference type="AlphaFoldDB" id="A0A6J3DYI5"/>
<gene>
    <name evidence="3" type="primary">LOC116496178</name>
</gene>